<name>A0A1Q9AKT3_9HYPH</name>
<accession>A0A1Q9AKT3</accession>
<dbReference type="STRING" id="1672749.BJF92_02045"/>
<gene>
    <name evidence="1" type="ORF">BJF92_02045</name>
</gene>
<protein>
    <submittedName>
        <fullName evidence="1">Uncharacterized protein</fullName>
    </submittedName>
</protein>
<dbReference type="EMBL" id="MKIO01000025">
    <property type="protein sequence ID" value="OLP55916.1"/>
    <property type="molecule type" value="Genomic_DNA"/>
</dbReference>
<evidence type="ECO:0000313" key="1">
    <source>
        <dbReference type="EMBL" id="OLP55916.1"/>
    </source>
</evidence>
<sequence>MTPVYGDQTAIAFKAPMAVNTDGAPTSYHPDDPAGGKGLAINTICNGANAKLPDGTVLDWRKCSQLIAAFNQAKDHWTEPGKPKIEFYAVATKASGVPCTISSGPHAGYFVSTTALAADPSKDRCDPAHWLDALTVPFIIYPGAENFTKRGVGVGDLAALYNPTNDTVVYAIVGDRGPRLGLSEGSIAVAKALLKRSDDPKSRRDTYGYAVRNAGVVILPKAAMKPPYTAERIRIAGEAALAAWGGTERLKACTNR</sequence>
<dbReference type="AlphaFoldDB" id="A0A1Q9AKT3"/>
<organism evidence="1 2">
    <name type="scientific">Xaviernesmea rhizosphaerae</name>
    <dbReference type="NCBI Taxonomy" id="1672749"/>
    <lineage>
        <taxon>Bacteria</taxon>
        <taxon>Pseudomonadati</taxon>
        <taxon>Pseudomonadota</taxon>
        <taxon>Alphaproteobacteria</taxon>
        <taxon>Hyphomicrobiales</taxon>
        <taxon>Rhizobiaceae</taxon>
        <taxon>Rhizobium/Agrobacterium group</taxon>
        <taxon>Xaviernesmea</taxon>
    </lineage>
</organism>
<reference evidence="1 2" key="1">
    <citation type="submission" date="2016-09" db="EMBL/GenBank/DDBJ databases">
        <title>Rhizobium sp. nov., a novel species isolated from the rice rhizosphere.</title>
        <authorList>
            <person name="Zhao J."/>
            <person name="Zhang X."/>
        </authorList>
    </citation>
    <scope>NUCLEOTIDE SEQUENCE [LARGE SCALE GENOMIC DNA]</scope>
    <source>
        <strain evidence="1 2">MH17</strain>
    </source>
</reference>
<comment type="caution">
    <text evidence="1">The sequence shown here is derived from an EMBL/GenBank/DDBJ whole genome shotgun (WGS) entry which is preliminary data.</text>
</comment>
<proteinExistence type="predicted"/>
<evidence type="ECO:0000313" key="2">
    <source>
        <dbReference type="Proteomes" id="UP000186143"/>
    </source>
</evidence>
<dbReference type="Proteomes" id="UP000186143">
    <property type="component" value="Unassembled WGS sequence"/>
</dbReference>